<dbReference type="CDD" id="cd01949">
    <property type="entry name" value="GGDEF"/>
    <property type="match status" value="1"/>
</dbReference>
<keyword evidence="2" id="KW-1133">Transmembrane helix</keyword>
<dbReference type="GO" id="GO:0005886">
    <property type="term" value="C:plasma membrane"/>
    <property type="evidence" value="ECO:0007669"/>
    <property type="project" value="TreeGrafter"/>
</dbReference>
<dbReference type="Pfam" id="PF00990">
    <property type="entry name" value="GGDEF"/>
    <property type="match status" value="1"/>
</dbReference>
<dbReference type="PANTHER" id="PTHR45138">
    <property type="entry name" value="REGULATORY COMPONENTS OF SENSORY TRANSDUCTION SYSTEM"/>
    <property type="match status" value="1"/>
</dbReference>
<evidence type="ECO:0000313" key="5">
    <source>
        <dbReference type="Proteomes" id="UP000198875"/>
    </source>
</evidence>
<dbReference type="SMART" id="SM00267">
    <property type="entry name" value="GGDEF"/>
    <property type="match status" value="1"/>
</dbReference>
<dbReference type="GO" id="GO:0052621">
    <property type="term" value="F:diguanylate cyclase activity"/>
    <property type="evidence" value="ECO:0007669"/>
    <property type="project" value="TreeGrafter"/>
</dbReference>
<dbReference type="InterPro" id="IPR043128">
    <property type="entry name" value="Rev_trsase/Diguanyl_cyclase"/>
</dbReference>
<dbReference type="InterPro" id="IPR000160">
    <property type="entry name" value="GGDEF_dom"/>
</dbReference>
<name>A0A0U0W800_MYCBE</name>
<protein>
    <submittedName>
        <fullName evidence="4">Diguanylate cyclase domain-containing protein</fullName>
    </submittedName>
</protein>
<reference evidence="4 5" key="1">
    <citation type="submission" date="2015-03" db="EMBL/GenBank/DDBJ databases">
        <authorList>
            <person name="Murphy D."/>
        </authorList>
    </citation>
    <scope>NUCLEOTIDE SEQUENCE [LARGE SCALE GENOMIC DNA]</scope>
    <source>
        <strain evidence="4 5">DSM 44277</strain>
    </source>
</reference>
<evidence type="ECO:0000313" key="4">
    <source>
        <dbReference type="EMBL" id="CPR11391.1"/>
    </source>
</evidence>
<feature type="transmembrane region" description="Helical" evidence="2">
    <location>
        <begin position="88"/>
        <end position="104"/>
    </location>
</feature>
<dbReference type="SUPFAM" id="SSF55073">
    <property type="entry name" value="Nucleotide cyclase"/>
    <property type="match status" value="1"/>
</dbReference>
<gene>
    <name evidence="4" type="ORF">BN971_02676</name>
</gene>
<dbReference type="PANTHER" id="PTHR45138:SF9">
    <property type="entry name" value="DIGUANYLATE CYCLASE DGCM-RELATED"/>
    <property type="match status" value="1"/>
</dbReference>
<dbReference type="GO" id="GO:1902201">
    <property type="term" value="P:negative regulation of bacterial-type flagellum-dependent cell motility"/>
    <property type="evidence" value="ECO:0007669"/>
    <property type="project" value="TreeGrafter"/>
</dbReference>
<feature type="transmembrane region" description="Helical" evidence="2">
    <location>
        <begin position="32"/>
        <end position="49"/>
    </location>
</feature>
<proteinExistence type="predicted"/>
<dbReference type="InterPro" id="IPR029787">
    <property type="entry name" value="Nucleotide_cyclase"/>
</dbReference>
<dbReference type="PROSITE" id="PS50887">
    <property type="entry name" value="GGDEF"/>
    <property type="match status" value="1"/>
</dbReference>
<keyword evidence="2" id="KW-0472">Membrane</keyword>
<dbReference type="AlphaFoldDB" id="A0A0U0W800"/>
<evidence type="ECO:0000259" key="3">
    <source>
        <dbReference type="PROSITE" id="PS50887"/>
    </source>
</evidence>
<dbReference type="NCBIfam" id="TIGR00254">
    <property type="entry name" value="GGDEF"/>
    <property type="match status" value="1"/>
</dbReference>
<dbReference type="InterPro" id="IPR050469">
    <property type="entry name" value="Diguanylate_Cyclase"/>
</dbReference>
<dbReference type="OrthoDB" id="23692at2"/>
<dbReference type="EMBL" id="CSTD01000002">
    <property type="protein sequence ID" value="CPR11391.1"/>
    <property type="molecule type" value="Genomic_DNA"/>
</dbReference>
<dbReference type="RefSeq" id="WP_085182572.1">
    <property type="nucleotide sequence ID" value="NZ_CSTD01000002.1"/>
</dbReference>
<dbReference type="Proteomes" id="UP000198875">
    <property type="component" value="Unassembled WGS sequence"/>
</dbReference>
<feature type="transmembrane region" description="Helical" evidence="2">
    <location>
        <begin position="110"/>
        <end position="127"/>
    </location>
</feature>
<evidence type="ECO:0000256" key="2">
    <source>
        <dbReference type="SAM" id="Phobius"/>
    </source>
</evidence>
<dbReference type="GO" id="GO:0043709">
    <property type="term" value="P:cell adhesion involved in single-species biofilm formation"/>
    <property type="evidence" value="ECO:0007669"/>
    <property type="project" value="TreeGrafter"/>
</dbReference>
<feature type="region of interest" description="Disordered" evidence="1">
    <location>
        <begin position="350"/>
        <end position="372"/>
    </location>
</feature>
<organism evidence="4 5">
    <name type="scientific">Mycobacterium bohemicum DSM 44277</name>
    <dbReference type="NCBI Taxonomy" id="1236609"/>
    <lineage>
        <taxon>Bacteria</taxon>
        <taxon>Bacillati</taxon>
        <taxon>Actinomycetota</taxon>
        <taxon>Actinomycetes</taxon>
        <taxon>Mycobacteriales</taxon>
        <taxon>Mycobacteriaceae</taxon>
        <taxon>Mycobacterium</taxon>
    </lineage>
</organism>
<feature type="transmembrane region" description="Helical" evidence="2">
    <location>
        <begin position="159"/>
        <end position="182"/>
    </location>
</feature>
<keyword evidence="2" id="KW-0812">Transmembrane</keyword>
<feature type="transmembrane region" description="Helical" evidence="2">
    <location>
        <begin position="61"/>
        <end position="81"/>
    </location>
</feature>
<feature type="domain" description="GGDEF" evidence="3">
    <location>
        <begin position="223"/>
        <end position="355"/>
    </location>
</feature>
<feature type="transmembrane region" description="Helical" evidence="2">
    <location>
        <begin position="134"/>
        <end position="153"/>
    </location>
</feature>
<dbReference type="Gene3D" id="3.30.70.270">
    <property type="match status" value="1"/>
</dbReference>
<sequence>MSRLRDFWNQPDQYDWLTALLGQRGLLRSTRIALAMVTASSALVPLTILPNQYRPSTAEVVTGLVAATFTLGLTALVLTRWPTRRQSQAGVVGGALFLGGWSLVQPTGAIAALACTAMAIPGGYIAFFHSAKLLVFNGAIAVAVTTVAVTRLAGETTSATAASAFWGIAFLNLTLPLAIWVMSRAIGTYVRRSQEDALTGLLNRRAFTDAVSHRLSNPPREHTHLAVIMVDLDNFKRINDTHGHSAGDGTLRAVAELLRRHSPAEAIICRAGGEEFLVALTCADPDLGQLAGQYCSAITGLPQQTTASIGTASARLPLVTGSDIAWRVDELIRMADAAMYAAKRRGGNQAHHSEHVAVGPGNAHWPKDHTAL</sequence>
<evidence type="ECO:0000256" key="1">
    <source>
        <dbReference type="SAM" id="MobiDB-lite"/>
    </source>
</evidence>
<accession>A0A0U0W800</accession>